<dbReference type="InterPro" id="IPR044855">
    <property type="entry name" value="CoA-Trfase_III_dom3_sf"/>
</dbReference>
<organism evidence="2 3">
    <name type="scientific">Ramlibacter pinisoli</name>
    <dbReference type="NCBI Taxonomy" id="2682844"/>
    <lineage>
        <taxon>Bacteria</taxon>
        <taxon>Pseudomonadati</taxon>
        <taxon>Pseudomonadota</taxon>
        <taxon>Betaproteobacteria</taxon>
        <taxon>Burkholderiales</taxon>
        <taxon>Comamonadaceae</taxon>
        <taxon>Ramlibacter</taxon>
    </lineage>
</organism>
<dbReference type="InterPro" id="IPR050483">
    <property type="entry name" value="CoA-transferase_III_domain"/>
</dbReference>
<dbReference type="PANTHER" id="PTHR48207:SF4">
    <property type="entry name" value="BLL6097 PROTEIN"/>
    <property type="match status" value="1"/>
</dbReference>
<keyword evidence="1 2" id="KW-0808">Transferase</keyword>
<dbReference type="Gene3D" id="3.40.50.10540">
    <property type="entry name" value="Crotonobetainyl-coa:carnitine coa-transferase, domain 1"/>
    <property type="match status" value="1"/>
</dbReference>
<dbReference type="PANTHER" id="PTHR48207">
    <property type="entry name" value="SUCCINATE--HYDROXYMETHYLGLUTARATE COA-TRANSFERASE"/>
    <property type="match status" value="1"/>
</dbReference>
<protein>
    <submittedName>
        <fullName evidence="2">CoA transferase</fullName>
    </submittedName>
</protein>
<dbReference type="InterPro" id="IPR003673">
    <property type="entry name" value="CoA-Trfase_fam_III"/>
</dbReference>
<dbReference type="GO" id="GO:0008410">
    <property type="term" value="F:CoA-transferase activity"/>
    <property type="evidence" value="ECO:0007669"/>
    <property type="project" value="TreeGrafter"/>
</dbReference>
<proteinExistence type="predicted"/>
<evidence type="ECO:0000313" key="2">
    <source>
        <dbReference type="EMBL" id="MVQ31719.1"/>
    </source>
</evidence>
<dbReference type="Pfam" id="PF02515">
    <property type="entry name" value="CoA_transf_3"/>
    <property type="match status" value="1"/>
</dbReference>
<dbReference type="AlphaFoldDB" id="A0A6N8IXH6"/>
<dbReference type="SUPFAM" id="SSF89796">
    <property type="entry name" value="CoA-transferase family III (CaiB/BaiF)"/>
    <property type="match status" value="1"/>
</dbReference>
<evidence type="ECO:0000256" key="1">
    <source>
        <dbReference type="ARBA" id="ARBA00022679"/>
    </source>
</evidence>
<evidence type="ECO:0000313" key="3">
    <source>
        <dbReference type="Proteomes" id="UP000469385"/>
    </source>
</evidence>
<gene>
    <name evidence="2" type="ORF">GON04_19835</name>
</gene>
<accession>A0A6N8IXH6</accession>
<dbReference type="EMBL" id="WSEL01000009">
    <property type="protein sequence ID" value="MVQ31719.1"/>
    <property type="molecule type" value="Genomic_DNA"/>
</dbReference>
<keyword evidence="3" id="KW-1185">Reference proteome</keyword>
<reference evidence="2 3" key="1">
    <citation type="submission" date="2019-12" db="EMBL/GenBank/DDBJ databases">
        <authorList>
            <person name="Huq M.A."/>
        </authorList>
    </citation>
    <scope>NUCLEOTIDE SEQUENCE [LARGE SCALE GENOMIC DNA]</scope>
    <source>
        <strain evidence="2 3">MAH-25</strain>
    </source>
</reference>
<dbReference type="Proteomes" id="UP000469385">
    <property type="component" value="Unassembled WGS sequence"/>
</dbReference>
<dbReference type="RefSeq" id="WP_157399741.1">
    <property type="nucleotide sequence ID" value="NZ_WSEL01000009.1"/>
</dbReference>
<dbReference type="InterPro" id="IPR023606">
    <property type="entry name" value="CoA-Trfase_III_dom_1_sf"/>
</dbReference>
<comment type="caution">
    <text evidence="2">The sequence shown here is derived from an EMBL/GenBank/DDBJ whole genome shotgun (WGS) entry which is preliminary data.</text>
</comment>
<sequence length="428" mass="46151">MNQDIQAAARPPLAGVRIVDWTHILAGPYATYILAVLGAEVIRIERHDECDIIRSTVQDPKLAAFELGEGFVMQAAGKKSIAVDARDPEVRAALGRLIASADVLVENFRPGKLASLGFDPQELVERHPELIVCSITGYGQTGERAGRRAYDHVIQAASGLMAANADAQGRPQRIGLPIIDYATGTQAALGIIAALHRRARDRLDGQVRRRGEWLDVAMHEVALTLSAQTFASHAVSGIARKATRSTAFSGNPLSGTFETAKGYLAIVCNSEAQNSAFLRAMRADGVEAPEVERLAHLLRDRAVEDVHAWLAPVLARREAVQWEAFFRVHEVPAAEALSPAAAYEAVKNDRARWPEVELANADGRKVCVPGAGFDSSLTLLPPLTAPPLRGEHTLEVLRGAGMDARTLESALARGAIRHPWPAGERKTA</sequence>
<name>A0A6N8IXH6_9BURK</name>
<dbReference type="Gene3D" id="3.30.1540.10">
    <property type="entry name" value="formyl-coa transferase, domain 3"/>
    <property type="match status" value="1"/>
</dbReference>